<reference evidence="4" key="1">
    <citation type="submission" date="2018-05" db="EMBL/GenBank/DDBJ databases">
        <authorList>
            <person name="Li Y."/>
        </authorList>
    </citation>
    <scope>NUCLEOTIDE SEQUENCE [LARGE SCALE GENOMIC DNA]</scope>
    <source>
        <strain evidence="4">sk1b4</strain>
    </source>
</reference>
<sequence length="233" mass="26110">MAKEKKAPGEKKKHWWNYLGDAYRITKRTYSWLPWALIGAFVLGLAIGLIPAIVTGKWIQWILLGVAFALMFPMFLLLRLVRKASYSQLRGMAGASTAVLDNLGRGWNVKSEPVRVNARTQEMVFRALGRPGVVLVSEGTKSRAGRLLNDERKAIKRIAPSAPIHEIMVGEEEGQVDLAKLEKQIKKLKKQITSQEVAALSYRLEALNKNALPIPKGIDPYNARPNRRAMRGK</sequence>
<organism evidence="3 4">
    <name type="scientific">Ancrocorticia populi</name>
    <dbReference type="NCBI Taxonomy" id="2175228"/>
    <lineage>
        <taxon>Bacteria</taxon>
        <taxon>Bacillati</taxon>
        <taxon>Actinomycetota</taxon>
        <taxon>Actinomycetes</taxon>
        <taxon>Actinomycetales</taxon>
        <taxon>Actinomycetaceae</taxon>
        <taxon>Ancrocorticia</taxon>
    </lineage>
</organism>
<dbReference type="Proteomes" id="UP000245283">
    <property type="component" value="Unassembled WGS sequence"/>
</dbReference>
<proteinExistence type="predicted"/>
<dbReference type="AlphaFoldDB" id="A0A2V1K4E6"/>
<feature type="coiled-coil region" evidence="1">
    <location>
        <begin position="171"/>
        <end position="198"/>
    </location>
</feature>
<protein>
    <submittedName>
        <fullName evidence="3">DUF4191 domain-containing protein</fullName>
    </submittedName>
</protein>
<keyword evidence="2" id="KW-0472">Membrane</keyword>
<evidence type="ECO:0000313" key="3">
    <source>
        <dbReference type="EMBL" id="PWF24519.1"/>
    </source>
</evidence>
<name>A0A2V1K4E6_9ACTO</name>
<keyword evidence="2" id="KW-1133">Transmembrane helix</keyword>
<evidence type="ECO:0000256" key="1">
    <source>
        <dbReference type="SAM" id="Coils"/>
    </source>
</evidence>
<dbReference type="OrthoDB" id="8479889at2"/>
<comment type="caution">
    <text evidence="3">The sequence shown here is derived from an EMBL/GenBank/DDBJ whole genome shotgun (WGS) entry which is preliminary data.</text>
</comment>
<keyword evidence="4" id="KW-1185">Reference proteome</keyword>
<keyword evidence="2" id="KW-0812">Transmembrane</keyword>
<dbReference type="Pfam" id="PF13829">
    <property type="entry name" value="DUF4191"/>
    <property type="match status" value="1"/>
</dbReference>
<dbReference type="RefSeq" id="WP_109094415.1">
    <property type="nucleotide sequence ID" value="NZ_QETB01000006.1"/>
</dbReference>
<accession>A0A2V1K4E6</accession>
<evidence type="ECO:0000256" key="2">
    <source>
        <dbReference type="SAM" id="Phobius"/>
    </source>
</evidence>
<dbReference type="EMBL" id="QETB01000006">
    <property type="protein sequence ID" value="PWF24519.1"/>
    <property type="molecule type" value="Genomic_DNA"/>
</dbReference>
<dbReference type="InterPro" id="IPR025445">
    <property type="entry name" value="DUF4191"/>
</dbReference>
<gene>
    <name evidence="3" type="ORF">DD236_10815</name>
</gene>
<feature type="transmembrane region" description="Helical" evidence="2">
    <location>
        <begin position="32"/>
        <end position="53"/>
    </location>
</feature>
<feature type="transmembrane region" description="Helical" evidence="2">
    <location>
        <begin position="59"/>
        <end position="81"/>
    </location>
</feature>
<keyword evidence="1" id="KW-0175">Coiled coil</keyword>
<evidence type="ECO:0000313" key="4">
    <source>
        <dbReference type="Proteomes" id="UP000245283"/>
    </source>
</evidence>